<comment type="caution">
    <text evidence="2">The sequence shown here is derived from an EMBL/GenBank/DDBJ whole genome shotgun (WGS) entry which is preliminary data.</text>
</comment>
<reference evidence="2 3" key="1">
    <citation type="submission" date="2022-11" db="EMBL/GenBank/DDBJ databases">
        <title>Minimal conservation of predation-associated metabolite biosynthetic gene clusters underscores biosynthetic potential of Myxococcota including descriptions for ten novel species: Archangium lansinium sp. nov., Myxococcus landrumus sp. nov., Nannocystis bai.</title>
        <authorList>
            <person name="Ahearne A."/>
            <person name="Stevens C."/>
            <person name="Dowd S."/>
        </authorList>
    </citation>
    <scope>NUCLEOTIDE SEQUENCE [LARGE SCALE GENOMIC DNA]</scope>
    <source>
        <strain evidence="2 3">RJM3</strain>
    </source>
</reference>
<protein>
    <submittedName>
        <fullName evidence="2">Uncharacterized protein</fullName>
    </submittedName>
</protein>
<dbReference type="Proteomes" id="UP001221411">
    <property type="component" value="Unassembled WGS sequence"/>
</dbReference>
<feature type="compositionally biased region" description="Low complexity" evidence="1">
    <location>
        <begin position="127"/>
        <end position="136"/>
    </location>
</feature>
<evidence type="ECO:0000256" key="1">
    <source>
        <dbReference type="SAM" id="MobiDB-lite"/>
    </source>
</evidence>
<gene>
    <name evidence="2" type="ORF">POL67_51770</name>
</gene>
<dbReference type="EMBL" id="JAQNDO010000001">
    <property type="protein sequence ID" value="MDC0749912.1"/>
    <property type="molecule type" value="Genomic_DNA"/>
</dbReference>
<feature type="compositionally biased region" description="Gly residues" evidence="1">
    <location>
        <begin position="148"/>
        <end position="167"/>
    </location>
</feature>
<evidence type="ECO:0000313" key="3">
    <source>
        <dbReference type="Proteomes" id="UP001221411"/>
    </source>
</evidence>
<sequence length="167" mass="16986">MRALVVGLFFVWFVVLGPACWDPECKNPKRGAPNGQAGAREGVLVQCNVVLTCASGFQGGGDHQDALQGAEDAQIIDRRSAWENEDACIERAKNRGISSSCHKIEVSPQIICLDPPGSNGCGSSPGPGGPVIIVGSAASGDFKSEPQGMGGTDGEGGEDGAGGQGGF</sequence>
<feature type="region of interest" description="Disordered" evidence="1">
    <location>
        <begin position="120"/>
        <end position="167"/>
    </location>
</feature>
<accession>A0ABT5F726</accession>
<organism evidence="2 3">
    <name type="scientific">Polyangium mundeleinium</name>
    <dbReference type="NCBI Taxonomy" id="2995306"/>
    <lineage>
        <taxon>Bacteria</taxon>
        <taxon>Pseudomonadati</taxon>
        <taxon>Myxococcota</taxon>
        <taxon>Polyangia</taxon>
        <taxon>Polyangiales</taxon>
        <taxon>Polyangiaceae</taxon>
        <taxon>Polyangium</taxon>
    </lineage>
</organism>
<evidence type="ECO:0000313" key="2">
    <source>
        <dbReference type="EMBL" id="MDC0749912.1"/>
    </source>
</evidence>
<proteinExistence type="predicted"/>
<name>A0ABT5F726_9BACT</name>
<dbReference type="RefSeq" id="WP_271930342.1">
    <property type="nucleotide sequence ID" value="NZ_JAQNDO010000001.1"/>
</dbReference>
<keyword evidence="3" id="KW-1185">Reference proteome</keyword>